<reference evidence="3" key="1">
    <citation type="submission" date="2024-06" db="EMBL/GenBank/DDBJ databases">
        <authorList>
            <person name="Liu X."/>
            <person name="Lenzi L."/>
            <person name="Haldenby T S."/>
            <person name="Uol C."/>
        </authorList>
    </citation>
    <scope>NUCLEOTIDE SEQUENCE</scope>
</reference>
<feature type="compositionally biased region" description="Basic and acidic residues" evidence="2">
    <location>
        <begin position="15"/>
        <end position="26"/>
    </location>
</feature>
<feature type="compositionally biased region" description="Polar residues" evidence="2">
    <location>
        <begin position="38"/>
        <end position="51"/>
    </location>
</feature>
<keyword evidence="1" id="KW-0175">Coiled coil</keyword>
<feature type="compositionally biased region" description="Polar residues" evidence="2">
    <location>
        <begin position="270"/>
        <end position="290"/>
    </location>
</feature>
<evidence type="ECO:0000256" key="1">
    <source>
        <dbReference type="SAM" id="Coils"/>
    </source>
</evidence>
<dbReference type="Proteomes" id="UP001497525">
    <property type="component" value="Unassembled WGS sequence"/>
</dbReference>
<dbReference type="EMBL" id="CAXLJL010000512">
    <property type="protein sequence ID" value="CAL5138671.1"/>
    <property type="molecule type" value="Genomic_DNA"/>
</dbReference>
<evidence type="ECO:0000313" key="3">
    <source>
        <dbReference type="EMBL" id="CAL5138671.1"/>
    </source>
</evidence>
<proteinExistence type="predicted"/>
<accession>A0AAV2TRP6</accession>
<protein>
    <submittedName>
        <fullName evidence="3">Uncharacterized protein</fullName>
    </submittedName>
</protein>
<feature type="coiled-coil region" evidence="1">
    <location>
        <begin position="68"/>
        <end position="177"/>
    </location>
</feature>
<evidence type="ECO:0000313" key="4">
    <source>
        <dbReference type="Proteomes" id="UP001497525"/>
    </source>
</evidence>
<organism evidence="3 4">
    <name type="scientific">Calicophoron daubneyi</name>
    <name type="common">Rumen fluke</name>
    <name type="synonym">Paramphistomum daubneyi</name>
    <dbReference type="NCBI Taxonomy" id="300641"/>
    <lineage>
        <taxon>Eukaryota</taxon>
        <taxon>Metazoa</taxon>
        <taxon>Spiralia</taxon>
        <taxon>Lophotrochozoa</taxon>
        <taxon>Platyhelminthes</taxon>
        <taxon>Trematoda</taxon>
        <taxon>Digenea</taxon>
        <taxon>Plagiorchiida</taxon>
        <taxon>Pronocephalata</taxon>
        <taxon>Paramphistomoidea</taxon>
        <taxon>Paramphistomidae</taxon>
        <taxon>Calicophoron</taxon>
    </lineage>
</organism>
<dbReference type="AlphaFoldDB" id="A0AAV2TRP6"/>
<comment type="caution">
    <text evidence="3">The sequence shown here is derived from an EMBL/GenBank/DDBJ whole genome shotgun (WGS) entry which is preliminary data.</text>
</comment>
<feature type="region of interest" description="Disordered" evidence="2">
    <location>
        <begin position="269"/>
        <end position="304"/>
    </location>
</feature>
<name>A0AAV2TRP6_CALDB</name>
<feature type="region of interest" description="Disordered" evidence="2">
    <location>
        <begin position="15"/>
        <end position="53"/>
    </location>
</feature>
<evidence type="ECO:0000256" key="2">
    <source>
        <dbReference type="SAM" id="MobiDB-lite"/>
    </source>
</evidence>
<feature type="coiled-coil region" evidence="1">
    <location>
        <begin position="215"/>
        <end position="256"/>
    </location>
</feature>
<gene>
    <name evidence="3" type="ORF">CDAUBV1_LOCUS13491</name>
</gene>
<sequence>MSVEVREPRFNRKFRESWRYGSDKRPQPTNGVMHDSPESMTSRGHYNSQRETQLRQIEEIAQSPTVDKHHIVRLLQEKEDEIQGLQEELETAYFQRNEIQDALGEAQTIIEQQQDQLTEFRRRAAQSAADAETYKMKNMFLSASNRDDQMEQMNAACTRLEAEVEALTWQVDQAKRSETRAISERDYLQQQLQDLKEGVNSASASASSAGPAMEVEANKRELNELRGEVAQLREEKKEWHRTHDQLVTRQRELEEERALNESRFMMLKAQSGTSQRDSPENVSGQGSRSTPCPDGEIQSALRRATEERDRWRSYASRLVRGFVENCDEFIKKTPYEEPEFYTAAERRWYEYTMQHLELLLEVAPERLARTDLELLKRSTSSQMATPALNNSAPFGGSTEVLSAVVPRHRRHMRKSPSERIAKLATKPLFSNFRKSRPPRVHLPVEQTNDLR</sequence>